<keyword evidence="3" id="KW-1185">Reference proteome</keyword>
<name>A0ABR8QX83_9CAUL</name>
<dbReference type="RefSeq" id="WP_191742602.1">
    <property type="nucleotide sequence ID" value="NZ_JACSQU010000001.1"/>
</dbReference>
<dbReference type="Proteomes" id="UP000638918">
    <property type="component" value="Unassembled WGS sequence"/>
</dbReference>
<comment type="caution">
    <text evidence="2">The sequence shown here is derived from an EMBL/GenBank/DDBJ whole genome shotgun (WGS) entry which is preliminary data.</text>
</comment>
<accession>A0ABR8QX83</accession>
<evidence type="ECO:0008006" key="4">
    <source>
        <dbReference type="Google" id="ProtNLM"/>
    </source>
</evidence>
<proteinExistence type="predicted"/>
<sequence>MSRVQACCAVAGAIVLLGAVAVLASAAFSKPLPANLTIRNDDVRASAGGWVVDVVVVNEGDLAAAAVDIEGQFGDERSNVSLDYVPGKGEKRASLVFSGAQKPEPRLRVLGWSEP</sequence>
<feature type="signal peptide" evidence="1">
    <location>
        <begin position="1"/>
        <end position="26"/>
    </location>
</feature>
<evidence type="ECO:0000256" key="1">
    <source>
        <dbReference type="SAM" id="SignalP"/>
    </source>
</evidence>
<keyword evidence="1" id="KW-0732">Signal</keyword>
<organism evidence="2 3">
    <name type="scientific">Brevundimonas guildfordensis</name>
    <dbReference type="NCBI Taxonomy" id="2762241"/>
    <lineage>
        <taxon>Bacteria</taxon>
        <taxon>Pseudomonadati</taxon>
        <taxon>Pseudomonadota</taxon>
        <taxon>Alphaproteobacteria</taxon>
        <taxon>Caulobacterales</taxon>
        <taxon>Caulobacteraceae</taxon>
        <taxon>Brevundimonas</taxon>
    </lineage>
</organism>
<reference evidence="2 3" key="1">
    <citation type="submission" date="2020-08" db="EMBL/GenBank/DDBJ databases">
        <title>A Genomic Blueprint of the Chicken Gut Microbiome.</title>
        <authorList>
            <person name="Gilroy R."/>
            <person name="Ravi A."/>
            <person name="Getino M."/>
            <person name="Pursley I."/>
            <person name="Horton D.L."/>
            <person name="Alikhan N.-F."/>
            <person name="Baker D."/>
            <person name="Gharbi K."/>
            <person name="Hall N."/>
            <person name="Watson M."/>
            <person name="Adriaenssens E.M."/>
            <person name="Foster-Nyarko E."/>
            <person name="Jarju S."/>
            <person name="Secka A."/>
            <person name="Antonio M."/>
            <person name="Oren A."/>
            <person name="Chaudhuri R."/>
            <person name="La Ragione R.M."/>
            <person name="Hildebrand F."/>
            <person name="Pallen M.J."/>
        </authorList>
    </citation>
    <scope>NUCLEOTIDE SEQUENCE [LARGE SCALE GENOMIC DNA]</scope>
    <source>
        <strain evidence="2 3">Sa3CVA3</strain>
    </source>
</reference>
<dbReference type="EMBL" id="JACSQU010000001">
    <property type="protein sequence ID" value="MBD7940150.1"/>
    <property type="molecule type" value="Genomic_DNA"/>
</dbReference>
<feature type="chain" id="PRO_5046344461" description="TIGR02588 family protein" evidence="1">
    <location>
        <begin position="27"/>
        <end position="115"/>
    </location>
</feature>
<evidence type="ECO:0000313" key="3">
    <source>
        <dbReference type="Proteomes" id="UP000638918"/>
    </source>
</evidence>
<evidence type="ECO:0000313" key="2">
    <source>
        <dbReference type="EMBL" id="MBD7940150.1"/>
    </source>
</evidence>
<protein>
    <recommendedName>
        <fullName evidence="4">TIGR02588 family protein</fullName>
    </recommendedName>
</protein>
<gene>
    <name evidence="2" type="ORF">H9656_01990</name>
</gene>